<keyword evidence="1" id="KW-0175">Coiled coil</keyword>
<dbReference type="OrthoDB" id="312479at2759"/>
<dbReference type="PANTHER" id="PTHR45691">
    <property type="entry name" value="PROTEIN DIAPHANOUS"/>
    <property type="match status" value="1"/>
</dbReference>
<feature type="coiled-coil region" evidence="1">
    <location>
        <begin position="638"/>
        <end position="683"/>
    </location>
</feature>
<reference evidence="3" key="1">
    <citation type="submission" date="2021-01" db="EMBL/GenBank/DDBJ databases">
        <authorList>
            <consortium name="Genoscope - CEA"/>
            <person name="William W."/>
        </authorList>
    </citation>
    <scope>NUCLEOTIDE SEQUENCE</scope>
</reference>
<name>A0A8S1PHA6_9CILI</name>
<dbReference type="PANTHER" id="PTHR45691:SF1">
    <property type="entry name" value="FH2 DOMAIN-CONTAINING PROTEIN 1-RELATED"/>
    <property type="match status" value="1"/>
</dbReference>
<dbReference type="InterPro" id="IPR051412">
    <property type="entry name" value="Formin_Homology_Diaphanous_sf"/>
</dbReference>
<evidence type="ECO:0000256" key="2">
    <source>
        <dbReference type="SAM" id="MobiDB-lite"/>
    </source>
</evidence>
<dbReference type="AlphaFoldDB" id="A0A8S1PHA6"/>
<dbReference type="Proteomes" id="UP000692954">
    <property type="component" value="Unassembled WGS sequence"/>
</dbReference>
<gene>
    <name evidence="3" type="ORF">PSON_ATCC_30995.1.T0780155</name>
</gene>
<evidence type="ECO:0000256" key="1">
    <source>
        <dbReference type="SAM" id="Coils"/>
    </source>
</evidence>
<organism evidence="3 4">
    <name type="scientific">Paramecium sonneborni</name>
    <dbReference type="NCBI Taxonomy" id="65129"/>
    <lineage>
        <taxon>Eukaryota</taxon>
        <taxon>Sar</taxon>
        <taxon>Alveolata</taxon>
        <taxon>Ciliophora</taxon>
        <taxon>Intramacronucleata</taxon>
        <taxon>Oligohymenophorea</taxon>
        <taxon>Peniculida</taxon>
        <taxon>Parameciidae</taxon>
        <taxon>Paramecium</taxon>
    </lineage>
</organism>
<accession>A0A8S1PHA6</accession>
<dbReference type="EMBL" id="CAJJDN010000078">
    <property type="protein sequence ID" value="CAD8102700.1"/>
    <property type="molecule type" value="Genomic_DNA"/>
</dbReference>
<protein>
    <submittedName>
        <fullName evidence="3">Uncharacterized protein</fullName>
    </submittedName>
</protein>
<feature type="compositionally biased region" description="Pro residues" evidence="2">
    <location>
        <begin position="369"/>
        <end position="430"/>
    </location>
</feature>
<sequence>MILKGEIIKSKQKVQFKISQLPKESQLNLKNIKIFLSEVDINEEYYDKSQVLSEAALQYFSAIGFNQNFDLSNAKQWIKSQNLIELTYVLKWIYNISSDDDKEQIEIVFDSKDDIVKRIILLNVALEQKKATSLPLDLVNNNEKCETLYGLSLNIQKQMENQDVNLLVPLLLKMVKCSNQSAIKQLILIDLFDKVFSKFPNQQNELFKQIQSNNIFQQQNWEEEFQDFIQQELEMPYFYFRKTKKVYQFTNQDYNIILNNFKKWEKILTEQLQEKVSPDDFFQNITQDENKEDEIQVGIKRQGTNRKKIKVVQKDPNEACVRGGLSKSVVVQQPVKQNLFQSNVESKTNSSNGNLDSQNNQLPPSQVTPTPPPPPKNGIPNPPPPPPPPTKGIPNPPPPPPPPTKGIPNPPPPPPPPTKGIPNPPPPPANGGPFAPLPIQIVAPTYSKFKFPAIEKDIDSTIWAAKLQDFEVQVNQGILKYFFQKERQKESKVVQKKKVQNEAVQISPSIFKDEMGIQLLQKTLQKFNLKEVMEQINELEFLSKIQDNQVRSIVDNLNLFMITQEQALNVEFNIKKAKRESEQKQQEENTLEKNEIEKLQSLQGEEKYQALLEFDQNLNILYTDIEDQCKEEETQLIITQLEKQLEQSRIDSQNLYQKQPQNKLELQEKEEEILKKYENALLEKHQFLKSKKKIQDKYQVHPNDLFLKDLYDRNPRNGVKIEAFYKEHLERKIHIENTVTDYREIFGELKKDEELILYFQYIKQYGKIFNNIKNDKFGYKFENILAFSYKTQQLEGNQEELIRYIVASMMEQNTILEKVNSMINQNVPYEQLENMVNQWKESKSTMNQKESSESQNCNTRMLEKLKKLINQKMPYHQLVIMINQMMLFKKLEETPYKNLHVLSQQNRALSEIQNIIKIYNDHYDWLSKHLNNLSMNEANKKFVEKGRKYANVYKEYIFQMQIIYDEDSKNFKEIRDFMCDSREKIESPKFFSDILEIKNQLRNYYFDIKKKKTQELKLSRRK</sequence>
<comment type="caution">
    <text evidence="3">The sequence shown here is derived from an EMBL/GenBank/DDBJ whole genome shotgun (WGS) entry which is preliminary data.</text>
</comment>
<keyword evidence="4" id="KW-1185">Reference proteome</keyword>
<feature type="region of interest" description="Disordered" evidence="2">
    <location>
        <begin position="344"/>
        <end position="436"/>
    </location>
</feature>
<evidence type="ECO:0000313" key="4">
    <source>
        <dbReference type="Proteomes" id="UP000692954"/>
    </source>
</evidence>
<dbReference type="GO" id="GO:0005884">
    <property type="term" value="C:actin filament"/>
    <property type="evidence" value="ECO:0007669"/>
    <property type="project" value="TreeGrafter"/>
</dbReference>
<dbReference type="GO" id="GO:0030041">
    <property type="term" value="P:actin filament polymerization"/>
    <property type="evidence" value="ECO:0007669"/>
    <property type="project" value="TreeGrafter"/>
</dbReference>
<evidence type="ECO:0000313" key="3">
    <source>
        <dbReference type="EMBL" id="CAD8102700.1"/>
    </source>
</evidence>
<proteinExistence type="predicted"/>
<feature type="coiled-coil region" evidence="1">
    <location>
        <begin position="567"/>
        <end position="602"/>
    </location>
</feature>
<feature type="compositionally biased region" description="Polar residues" evidence="2">
    <location>
        <begin position="344"/>
        <end position="368"/>
    </location>
</feature>